<reference evidence="2" key="1">
    <citation type="submission" date="2022-06" db="EMBL/GenBank/DDBJ databases">
        <title>Aquibacillus sp. a new bacterium isolated from soil saline samples.</title>
        <authorList>
            <person name="Galisteo C."/>
            <person name="De La Haba R."/>
            <person name="Sanchez-Porro C."/>
            <person name="Ventosa A."/>
        </authorList>
    </citation>
    <scope>NUCLEOTIDE SEQUENCE</scope>
    <source>
        <strain evidence="2">3ASR75-11</strain>
    </source>
</reference>
<feature type="domain" description="Spore protein YkvP/CgeB glycosyl transferase-like" evidence="1">
    <location>
        <begin position="235"/>
        <end position="383"/>
    </location>
</feature>
<dbReference type="SUPFAM" id="SSF53756">
    <property type="entry name" value="UDP-Glycosyltransferase/glycogen phosphorylase"/>
    <property type="match status" value="2"/>
</dbReference>
<evidence type="ECO:0000313" key="3">
    <source>
        <dbReference type="Proteomes" id="UP001145050"/>
    </source>
</evidence>
<organism evidence="2 3">
    <name type="scientific">Terrihalobacillus insolitus</name>
    <dbReference type="NCBI Taxonomy" id="2950438"/>
    <lineage>
        <taxon>Bacteria</taxon>
        <taxon>Bacillati</taxon>
        <taxon>Bacillota</taxon>
        <taxon>Bacilli</taxon>
        <taxon>Bacillales</taxon>
        <taxon>Bacillaceae</taxon>
        <taxon>Terrihalobacillus</taxon>
    </lineage>
</organism>
<proteinExistence type="predicted"/>
<evidence type="ECO:0000259" key="1">
    <source>
        <dbReference type="Pfam" id="PF13524"/>
    </source>
</evidence>
<dbReference type="PANTHER" id="PTHR12526">
    <property type="entry name" value="GLYCOSYLTRANSFERASE"/>
    <property type="match status" value="1"/>
</dbReference>
<dbReference type="Pfam" id="PF13524">
    <property type="entry name" value="Glyco_trans_1_2"/>
    <property type="match status" value="1"/>
</dbReference>
<protein>
    <submittedName>
        <fullName evidence="2">Glycosyltransferase</fullName>
    </submittedName>
</protein>
<dbReference type="InterPro" id="IPR055259">
    <property type="entry name" value="YkvP/CgeB_Glyco_trans-like"/>
</dbReference>
<sequence>MLTDRTVEPLIYADVDLNFIDGSAVWVTSIVETLSQNENIKPTLLLKSPNKRGILLNQLIEKENVNIIDPWDEENRKKFSHLFNKEQKGQRLQPEEACKIVDLLDQENNYDFFVVRGYKLSQLISQNYTFSYRTWFYLTDFPQDTESLTDKDIRNLKIIYKNSSCLACQTPVLVNYFKDLLQEEFIEEEKFVYLPPMIPNITEHNYSFSNKNNRLIYAGKFAPYWKIPDMFLLFNEIRNDQLEFVVIGDKFHNFPYTENYPDKVTDILNGSNRIKWKKALHRNEVQEEIQKSDLGISWRDKELDDSKEISTKVLEYGLHGKPVIMNRNKLHEDVFGVEYPLFANSEEEFKEKVEAAFSNPEVYKQAAEKVFEVSQRHTFQSVSKYLEPTIREKISQNEKHKNMQTRVFDKTNIVFAGHDLKFAKILIDYFDSSEDFNVKMDQWNGHNTHDEQYSKDCLAWADVIVAEWGLGNAVWYSNNKNDDQTMIVRMHLQEKDTDYPKEVKWDAVAKIVFIAPKLKEEMLDTFEFLDEDKTKIIYNLVDTNRLSKPNLPNSRFNIGIQGIVPSRKRLDIAIDIFKELWKKDHRYTLFIKGKLPNEYKWLWARDEEKNYYLKTFHEMNTSEFGNAIVYEGWGDVSEWYPKLGFVLSVSDFESFHLSVAEGMASRTVPVIRNWSGATELYPDKYIFTDVQEAISLIQSYEKTTDEDFDIETNELRDFIVKYYDKDVICKQWQSLINKLTRERKT</sequence>
<accession>A0A9X3WUT7</accession>
<evidence type="ECO:0000313" key="2">
    <source>
        <dbReference type="EMBL" id="MDC3424998.1"/>
    </source>
</evidence>
<comment type="caution">
    <text evidence="2">The sequence shown here is derived from an EMBL/GenBank/DDBJ whole genome shotgun (WGS) entry which is preliminary data.</text>
</comment>
<name>A0A9X3WUT7_9BACI</name>
<dbReference type="Gene3D" id="3.40.50.2000">
    <property type="entry name" value="Glycogen Phosphorylase B"/>
    <property type="match status" value="2"/>
</dbReference>
<dbReference type="EMBL" id="JAMQKB010000010">
    <property type="protein sequence ID" value="MDC3424998.1"/>
    <property type="molecule type" value="Genomic_DNA"/>
</dbReference>
<keyword evidence="3" id="KW-1185">Reference proteome</keyword>
<dbReference type="AlphaFoldDB" id="A0A9X3WUT7"/>
<gene>
    <name evidence="2" type="ORF">NC797_10825</name>
</gene>
<dbReference type="Proteomes" id="UP001145050">
    <property type="component" value="Unassembled WGS sequence"/>
</dbReference>
<dbReference type="RefSeq" id="WP_272436803.1">
    <property type="nucleotide sequence ID" value="NZ_JAMQKB010000010.1"/>
</dbReference>